<organism evidence="1 2">
    <name type="scientific">Coptotermes formosanus</name>
    <name type="common">Formosan subterranean termite</name>
    <dbReference type="NCBI Taxonomy" id="36987"/>
    <lineage>
        <taxon>Eukaryota</taxon>
        <taxon>Metazoa</taxon>
        <taxon>Ecdysozoa</taxon>
        <taxon>Arthropoda</taxon>
        <taxon>Hexapoda</taxon>
        <taxon>Insecta</taxon>
        <taxon>Pterygota</taxon>
        <taxon>Neoptera</taxon>
        <taxon>Polyneoptera</taxon>
        <taxon>Dictyoptera</taxon>
        <taxon>Blattodea</taxon>
        <taxon>Blattoidea</taxon>
        <taxon>Termitoidae</taxon>
        <taxon>Rhinotermitidae</taxon>
        <taxon>Coptotermes</taxon>
    </lineage>
</organism>
<dbReference type="InParanoid" id="A0A6L2Q591"/>
<name>A0A6L2Q591_COPFO</name>
<protein>
    <recommendedName>
        <fullName evidence="3">DDE Tnp4 domain-containing protein</fullName>
    </recommendedName>
</protein>
<evidence type="ECO:0000313" key="1">
    <source>
        <dbReference type="EMBL" id="GFG40051.1"/>
    </source>
</evidence>
<gene>
    <name evidence="1" type="ORF">Cfor_07935</name>
</gene>
<evidence type="ECO:0000313" key="2">
    <source>
        <dbReference type="Proteomes" id="UP000502823"/>
    </source>
</evidence>
<dbReference type="Proteomes" id="UP000502823">
    <property type="component" value="Unassembled WGS sequence"/>
</dbReference>
<dbReference type="OrthoDB" id="2570778at2759"/>
<proteinExistence type="predicted"/>
<keyword evidence="2" id="KW-1185">Reference proteome</keyword>
<dbReference type="EMBL" id="BLKM01001471">
    <property type="protein sequence ID" value="GFG40051.1"/>
    <property type="molecule type" value="Genomic_DNA"/>
</dbReference>
<dbReference type="AlphaFoldDB" id="A0A6L2Q591"/>
<evidence type="ECO:0008006" key="3">
    <source>
        <dbReference type="Google" id="ProtNLM"/>
    </source>
</evidence>
<reference evidence="2" key="1">
    <citation type="submission" date="2020-01" db="EMBL/GenBank/DDBJ databases">
        <title>Draft genome sequence of the Termite Coptotermes fromosanus.</title>
        <authorList>
            <person name="Itakura S."/>
            <person name="Yosikawa Y."/>
            <person name="Umezawa K."/>
        </authorList>
    </citation>
    <scope>NUCLEOTIDE SEQUENCE [LARGE SCALE GENOMIC DNA]</scope>
</reference>
<accession>A0A6L2Q591</accession>
<comment type="caution">
    <text evidence="1">The sequence shown here is derived from an EMBL/GenBank/DDBJ whole genome shotgun (WGS) entry which is preliminary data.</text>
</comment>
<sequence>MEISLAAPSHATQDLSRCVLHSEKNSGTARKCTSQMTLFLPSPNEAKWKHNEERYFELWNVPNCIDAINGKHIRLKCSPISGSLYSNYTGYFSPILLACADAHALFSAVHVRDFSKNNDSSTFVASILEQMLETEELHILVPSFSTNVREWQSVPLLLCSR</sequence>